<sequence length="81" mass="9140">MDDRKDPTPVDPPKTSFQQRLRTLIGERTVSGFARHVGLSESLVRKYLQGSEPTLSKARQIARRCDVSIDWLAGDQSASRR</sequence>
<dbReference type="SMART" id="SM00530">
    <property type="entry name" value="HTH_XRE"/>
    <property type="match status" value="1"/>
</dbReference>
<proteinExistence type="predicted"/>
<dbReference type="InterPro" id="IPR001387">
    <property type="entry name" value="Cro/C1-type_HTH"/>
</dbReference>
<dbReference type="OrthoDB" id="5959816at2"/>
<evidence type="ECO:0000259" key="1">
    <source>
        <dbReference type="PROSITE" id="PS50943"/>
    </source>
</evidence>
<dbReference type="Gene3D" id="1.10.260.40">
    <property type="entry name" value="lambda repressor-like DNA-binding domains"/>
    <property type="match status" value="1"/>
</dbReference>
<protein>
    <submittedName>
        <fullName evidence="2">XRE family transcriptional regulator</fullName>
    </submittedName>
</protein>
<keyword evidence="3" id="KW-1185">Reference proteome</keyword>
<organism evidence="2 3">
    <name type="scientific">Natronospirillum operosum</name>
    <dbReference type="NCBI Taxonomy" id="2759953"/>
    <lineage>
        <taxon>Bacteria</taxon>
        <taxon>Pseudomonadati</taxon>
        <taxon>Pseudomonadota</taxon>
        <taxon>Gammaproteobacteria</taxon>
        <taxon>Oceanospirillales</taxon>
        <taxon>Natronospirillaceae</taxon>
        <taxon>Natronospirillum</taxon>
    </lineage>
</organism>
<dbReference type="EMBL" id="SRMF01000012">
    <property type="protein sequence ID" value="TGG90659.1"/>
    <property type="molecule type" value="Genomic_DNA"/>
</dbReference>
<dbReference type="AlphaFoldDB" id="A0A4Z0WBK4"/>
<dbReference type="Proteomes" id="UP000297475">
    <property type="component" value="Unassembled WGS sequence"/>
</dbReference>
<dbReference type="SUPFAM" id="SSF47413">
    <property type="entry name" value="lambda repressor-like DNA-binding domains"/>
    <property type="match status" value="1"/>
</dbReference>
<dbReference type="PROSITE" id="PS50943">
    <property type="entry name" value="HTH_CROC1"/>
    <property type="match status" value="1"/>
</dbReference>
<evidence type="ECO:0000313" key="2">
    <source>
        <dbReference type="EMBL" id="TGG90659.1"/>
    </source>
</evidence>
<feature type="domain" description="HTH cro/C1-type" evidence="1">
    <location>
        <begin position="33"/>
        <end position="72"/>
    </location>
</feature>
<dbReference type="GO" id="GO:0003677">
    <property type="term" value="F:DNA binding"/>
    <property type="evidence" value="ECO:0007669"/>
    <property type="project" value="InterPro"/>
</dbReference>
<evidence type="ECO:0000313" key="3">
    <source>
        <dbReference type="Proteomes" id="UP000297475"/>
    </source>
</evidence>
<dbReference type="InterPro" id="IPR010982">
    <property type="entry name" value="Lambda_DNA-bd_dom_sf"/>
</dbReference>
<dbReference type="CDD" id="cd00093">
    <property type="entry name" value="HTH_XRE"/>
    <property type="match status" value="1"/>
</dbReference>
<gene>
    <name evidence="2" type="ORF">E4656_18220</name>
</gene>
<dbReference type="Pfam" id="PF01381">
    <property type="entry name" value="HTH_3"/>
    <property type="match status" value="1"/>
</dbReference>
<reference evidence="2 3" key="1">
    <citation type="submission" date="2019-04" db="EMBL/GenBank/DDBJ databases">
        <title>Natronospirillum operosus gen. nov., sp. nov., a haloalkaliphilic satellite isolated from decaying biomass of laboratory culture of cyanobacterium Geitlerinema sp. and proposal of Natronospirillaceae fam. nov. and Saccharospirillaceae fam. nov.</title>
        <authorList>
            <person name="Kevbrin V."/>
            <person name="Boltyanskaya Y."/>
            <person name="Koziaeva V."/>
            <person name="Grouzdev D.S."/>
            <person name="Park M."/>
            <person name="Cho J."/>
        </authorList>
    </citation>
    <scope>NUCLEOTIDE SEQUENCE [LARGE SCALE GENOMIC DNA]</scope>
    <source>
        <strain evidence="2 3">G-116</strain>
    </source>
</reference>
<comment type="caution">
    <text evidence="2">The sequence shown here is derived from an EMBL/GenBank/DDBJ whole genome shotgun (WGS) entry which is preliminary data.</text>
</comment>
<name>A0A4Z0WBK4_9GAMM</name>
<accession>A0A4Z0WBK4</accession>